<dbReference type="SUPFAM" id="SSF51735">
    <property type="entry name" value="NAD(P)-binding Rossmann-fold domains"/>
    <property type="match status" value="1"/>
</dbReference>
<dbReference type="Proteomes" id="UP000008867">
    <property type="component" value="Chromosome 18"/>
</dbReference>
<protein>
    <recommendedName>
        <fullName evidence="1">Enoyl reductase (ER) domain-containing protein</fullName>
    </recommendedName>
</protein>
<dbReference type="SMART" id="SM00829">
    <property type="entry name" value="PKS_ER"/>
    <property type="match status" value="1"/>
</dbReference>
<dbReference type="SUPFAM" id="SSF50129">
    <property type="entry name" value="GroES-like"/>
    <property type="match status" value="1"/>
</dbReference>
<dbReference type="EMBL" id="FQ311439">
    <property type="protein sequence ID" value="CBQ69850.1"/>
    <property type="molecule type" value="Genomic_DNA"/>
</dbReference>
<dbReference type="PANTHER" id="PTHR11695">
    <property type="entry name" value="ALCOHOL DEHYDROGENASE RELATED"/>
    <property type="match status" value="1"/>
</dbReference>
<evidence type="ECO:0000313" key="2">
    <source>
        <dbReference type="EMBL" id="CBQ69850.1"/>
    </source>
</evidence>
<dbReference type="Pfam" id="PF08240">
    <property type="entry name" value="ADH_N"/>
    <property type="match status" value="1"/>
</dbReference>
<dbReference type="VEuPathDB" id="FungiDB:sr16124"/>
<reference evidence="2 3" key="1">
    <citation type="journal article" date="2010" name="Science">
        <title>Pathogenicity determinants in smut fungi revealed by genome comparison.</title>
        <authorList>
            <person name="Schirawski J."/>
            <person name="Mannhaupt G."/>
            <person name="Muench K."/>
            <person name="Brefort T."/>
            <person name="Schipper K."/>
            <person name="Doehlemann G."/>
            <person name="Di Stasio M."/>
            <person name="Roessel N."/>
            <person name="Mendoza-Mendoza A."/>
            <person name="Pester D."/>
            <person name="Mueller O."/>
            <person name="Winterberg B."/>
            <person name="Meyer E."/>
            <person name="Ghareeb H."/>
            <person name="Wollenberg T."/>
            <person name="Muensterkoetter M."/>
            <person name="Wong P."/>
            <person name="Walter M."/>
            <person name="Stukenbrock E."/>
            <person name="Gueldener U."/>
            <person name="Kahmann R."/>
        </authorList>
    </citation>
    <scope>NUCLEOTIDE SEQUENCE [LARGE SCALE GENOMIC DNA]</scope>
    <source>
        <strain evidence="3">SRZ2</strain>
    </source>
</reference>
<dbReference type="Pfam" id="PF13602">
    <property type="entry name" value="ADH_zinc_N_2"/>
    <property type="match status" value="1"/>
</dbReference>
<organism evidence="2 3">
    <name type="scientific">Sporisorium reilianum (strain SRZ2)</name>
    <name type="common">Maize head smut fungus</name>
    <dbReference type="NCBI Taxonomy" id="999809"/>
    <lineage>
        <taxon>Eukaryota</taxon>
        <taxon>Fungi</taxon>
        <taxon>Dikarya</taxon>
        <taxon>Basidiomycota</taxon>
        <taxon>Ustilaginomycotina</taxon>
        <taxon>Ustilaginomycetes</taxon>
        <taxon>Ustilaginales</taxon>
        <taxon>Ustilaginaceae</taxon>
        <taxon>Sporisorium</taxon>
    </lineage>
</organism>
<dbReference type="PANTHER" id="PTHR11695:SF294">
    <property type="entry name" value="RETICULON-4-INTERACTING PROTEIN 1, MITOCHONDRIAL"/>
    <property type="match status" value="1"/>
</dbReference>
<gene>
    <name evidence="2" type="ORF">sr16124</name>
</gene>
<dbReference type="GO" id="GO:0016491">
    <property type="term" value="F:oxidoreductase activity"/>
    <property type="evidence" value="ECO:0007669"/>
    <property type="project" value="InterPro"/>
</dbReference>
<dbReference type="OrthoDB" id="9930022at2759"/>
<sequence length="366" mass="39521">MSSTTHSTAALPRDAVGWRFDRRGLLPDTLKLASIPSRKLRPNEVLVKVHAAALNPVDWKLAALVPSAVYRCIGIQAITAGFDLAGEIVALAPNAKAGEAQARFRVGSRVFAQIGLYSRARKGDGSVATHAVLPLDALALMPDSLTYVDAAGFGIAATTAAMMARNLEVAQRVLILGAGTSVGLFLSQICRHKNAVLVGTASASKQTLVQQRGVEHFIDYTKVDMVEHLRTHYHAQPFDWIFDCTGQVSVYYASPAFLKPQGTFYTIGANEVNPDSSLVGFALPRVLDTFRTTLLPAWLGGTPRRYVTGINNGDDTHLVERLVSEGVLTPVFDSVFPFEDAPKAYARIIHEKPTGKIVIKVSNDAE</sequence>
<name>E6ZRJ6_SPORE</name>
<feature type="domain" description="Enoyl reductase (ER)" evidence="1">
    <location>
        <begin position="24"/>
        <end position="359"/>
    </location>
</feature>
<dbReference type="InterPro" id="IPR036291">
    <property type="entry name" value="NAD(P)-bd_dom_sf"/>
</dbReference>
<dbReference type="InterPro" id="IPR011032">
    <property type="entry name" value="GroES-like_sf"/>
</dbReference>
<dbReference type="InterPro" id="IPR013154">
    <property type="entry name" value="ADH-like_N"/>
</dbReference>
<evidence type="ECO:0000259" key="1">
    <source>
        <dbReference type="SMART" id="SM00829"/>
    </source>
</evidence>
<dbReference type="HOGENOM" id="CLU_026673_3_3_1"/>
<dbReference type="AlphaFoldDB" id="E6ZRJ6"/>
<dbReference type="CDD" id="cd08267">
    <property type="entry name" value="MDR1"/>
    <property type="match status" value="1"/>
</dbReference>
<dbReference type="InterPro" id="IPR050700">
    <property type="entry name" value="YIM1/Zinc_Alcohol_DH_Fams"/>
</dbReference>
<accession>E6ZRJ6</accession>
<dbReference type="eggNOG" id="KOG1198">
    <property type="taxonomic scope" value="Eukaryota"/>
</dbReference>
<proteinExistence type="predicted"/>
<dbReference type="Gene3D" id="3.90.180.10">
    <property type="entry name" value="Medium-chain alcohol dehydrogenases, catalytic domain"/>
    <property type="match status" value="1"/>
</dbReference>
<keyword evidence="3" id="KW-1185">Reference proteome</keyword>
<evidence type="ECO:0000313" key="3">
    <source>
        <dbReference type="Proteomes" id="UP000008867"/>
    </source>
</evidence>
<dbReference type="InterPro" id="IPR020843">
    <property type="entry name" value="ER"/>
</dbReference>
<dbReference type="Gene3D" id="3.40.50.720">
    <property type="entry name" value="NAD(P)-binding Rossmann-like Domain"/>
    <property type="match status" value="1"/>
</dbReference>